<feature type="chain" id="PRO_5029722811" description="Pentacotripeptide-repeat region of PRORP domain-containing protein" evidence="3">
    <location>
        <begin position="22"/>
        <end position="382"/>
    </location>
</feature>
<dbReference type="PANTHER" id="PTHR47926">
    <property type="entry name" value="PENTATRICOPEPTIDE REPEAT-CONTAINING PROTEIN"/>
    <property type="match status" value="1"/>
</dbReference>
<dbReference type="GO" id="GO:0003723">
    <property type="term" value="F:RNA binding"/>
    <property type="evidence" value="ECO:0007669"/>
    <property type="project" value="InterPro"/>
</dbReference>
<reference evidence="4 5" key="2">
    <citation type="submission" date="2020-07" db="EMBL/GenBank/DDBJ databases">
        <title>Genome assembly of wild tea tree DASZ reveals pedigree and selection history of tea varieties.</title>
        <authorList>
            <person name="Zhang W."/>
        </authorList>
    </citation>
    <scope>NUCLEOTIDE SEQUENCE [LARGE SCALE GENOMIC DNA]</scope>
    <source>
        <strain evidence="5">cv. G240</strain>
        <tissue evidence="4">Leaf</tissue>
    </source>
</reference>
<organism evidence="4 5">
    <name type="scientific">Camellia sinensis</name>
    <name type="common">Tea plant</name>
    <name type="synonym">Thea sinensis</name>
    <dbReference type="NCBI Taxonomy" id="4442"/>
    <lineage>
        <taxon>Eukaryota</taxon>
        <taxon>Viridiplantae</taxon>
        <taxon>Streptophyta</taxon>
        <taxon>Embryophyta</taxon>
        <taxon>Tracheophyta</taxon>
        <taxon>Spermatophyta</taxon>
        <taxon>Magnoliopsida</taxon>
        <taxon>eudicotyledons</taxon>
        <taxon>Gunneridae</taxon>
        <taxon>Pentapetalae</taxon>
        <taxon>asterids</taxon>
        <taxon>Ericales</taxon>
        <taxon>Theaceae</taxon>
        <taxon>Camellia</taxon>
    </lineage>
</organism>
<name>A0A7J7H063_CAMSI</name>
<feature type="repeat" description="PPR" evidence="2">
    <location>
        <begin position="122"/>
        <end position="156"/>
    </location>
</feature>
<proteinExistence type="predicted"/>
<evidence type="ECO:0000256" key="2">
    <source>
        <dbReference type="PROSITE-ProRule" id="PRU00708"/>
    </source>
</evidence>
<dbReference type="Proteomes" id="UP000593564">
    <property type="component" value="Unassembled WGS sequence"/>
</dbReference>
<dbReference type="PROSITE" id="PS51375">
    <property type="entry name" value="PPR"/>
    <property type="match status" value="2"/>
</dbReference>
<dbReference type="EMBL" id="JACBKZ010000007">
    <property type="protein sequence ID" value="KAF5946330.1"/>
    <property type="molecule type" value="Genomic_DNA"/>
</dbReference>
<evidence type="ECO:0000256" key="3">
    <source>
        <dbReference type="SAM" id="SignalP"/>
    </source>
</evidence>
<evidence type="ECO:0008006" key="6">
    <source>
        <dbReference type="Google" id="ProtNLM"/>
    </source>
</evidence>
<dbReference type="InterPro" id="IPR002885">
    <property type="entry name" value="PPR_rpt"/>
</dbReference>
<protein>
    <recommendedName>
        <fullName evidence="6">Pentacotripeptide-repeat region of PRORP domain-containing protein</fullName>
    </recommendedName>
</protein>
<keyword evidence="5" id="KW-1185">Reference proteome</keyword>
<evidence type="ECO:0000256" key="1">
    <source>
        <dbReference type="ARBA" id="ARBA00022737"/>
    </source>
</evidence>
<evidence type="ECO:0000313" key="5">
    <source>
        <dbReference type="Proteomes" id="UP000593564"/>
    </source>
</evidence>
<dbReference type="AlphaFoldDB" id="A0A7J7H063"/>
<dbReference type="InterPro" id="IPR011990">
    <property type="entry name" value="TPR-like_helical_dom_sf"/>
</dbReference>
<keyword evidence="3" id="KW-0732">Signal</keyword>
<dbReference type="PANTHER" id="PTHR47926:SF517">
    <property type="entry name" value="TETRATRICOPEPTIDE REPEAT-LIKE SUPERFAMILY PROTEIN"/>
    <property type="match status" value="1"/>
</dbReference>
<accession>A0A7J7H063</accession>
<feature type="repeat" description="PPR" evidence="2">
    <location>
        <begin position="209"/>
        <end position="243"/>
    </location>
</feature>
<gene>
    <name evidence="4" type="ORF">HYC85_016558</name>
</gene>
<reference evidence="5" key="1">
    <citation type="journal article" date="2020" name="Nat. Commun.">
        <title>Genome assembly of wild tea tree DASZ reveals pedigree and selection history of tea varieties.</title>
        <authorList>
            <person name="Zhang W."/>
            <person name="Zhang Y."/>
            <person name="Qiu H."/>
            <person name="Guo Y."/>
            <person name="Wan H."/>
            <person name="Zhang X."/>
            <person name="Scossa F."/>
            <person name="Alseekh S."/>
            <person name="Zhang Q."/>
            <person name="Wang P."/>
            <person name="Xu L."/>
            <person name="Schmidt M.H."/>
            <person name="Jia X."/>
            <person name="Li D."/>
            <person name="Zhu A."/>
            <person name="Guo F."/>
            <person name="Chen W."/>
            <person name="Ni D."/>
            <person name="Usadel B."/>
            <person name="Fernie A.R."/>
            <person name="Wen W."/>
        </authorList>
    </citation>
    <scope>NUCLEOTIDE SEQUENCE [LARGE SCALE GENOMIC DNA]</scope>
    <source>
        <strain evidence="5">cv. G240</strain>
    </source>
</reference>
<dbReference type="NCBIfam" id="TIGR00756">
    <property type="entry name" value="PPR"/>
    <property type="match status" value="2"/>
</dbReference>
<keyword evidence="1" id="KW-0677">Repeat</keyword>
<comment type="caution">
    <text evidence="4">The sequence shown here is derived from an EMBL/GenBank/DDBJ whole genome shotgun (WGS) entry which is preliminary data.</text>
</comment>
<dbReference type="Gene3D" id="1.25.40.10">
    <property type="entry name" value="Tetratricopeptide repeat domain"/>
    <property type="match status" value="3"/>
</dbReference>
<dbReference type="FunFam" id="1.25.40.10:FF:000452">
    <property type="entry name" value="pentatricopeptide repeat-containing protein At2g03880, mitochondrial"/>
    <property type="match status" value="1"/>
</dbReference>
<dbReference type="GO" id="GO:0009451">
    <property type="term" value="P:RNA modification"/>
    <property type="evidence" value="ECO:0007669"/>
    <property type="project" value="InterPro"/>
</dbReference>
<dbReference type="Pfam" id="PF01535">
    <property type="entry name" value="PPR"/>
    <property type="match status" value="5"/>
</dbReference>
<feature type="signal peptide" evidence="3">
    <location>
        <begin position="1"/>
        <end position="21"/>
    </location>
</feature>
<evidence type="ECO:0000313" key="4">
    <source>
        <dbReference type="EMBL" id="KAF5946330.1"/>
    </source>
</evidence>
<sequence>MLLLTLILLTLYEKCSYIVEAQYIFEATSDRKSHVLWAAMITRYSQSNNGLRAIECFRDMQAERGTCAVVSAHSFGAQVHGHMVQTGFEANMFVESALVDMYAKCEDLNSARRALETMGGDNVVSWNSRVVGCVRQGFEEEALLLFKKMHARDKDIDDFTYPFVLNSHASIKDMKNAKSVHCLIVKTRFEVYKLVSNALVNILTMIDRDVISRTSLVTGYVYNGSHEDALKLFCEMRLVGIDPDQILIVSVLSACAELTVLEFGQQFHAGFMKSDLELSVSVDKSLVTMYAKCGCIEDANRDIITWTALVIGYAQNGKGNDSFHAGLVEQGHEYFESMDKVYGIKPSLDHYACIIDLLGRSEKMNEAKELLNHMDAEPDAIG</sequence>
<dbReference type="InterPro" id="IPR046960">
    <property type="entry name" value="PPR_At4g14850-like_plant"/>
</dbReference>